<reference evidence="1 2" key="1">
    <citation type="submission" date="2019-05" db="EMBL/GenBank/DDBJ databases">
        <title>Another draft genome of Portunus trituberculatus and its Hox gene families provides insights of decapod evolution.</title>
        <authorList>
            <person name="Jeong J.-H."/>
            <person name="Song I."/>
            <person name="Kim S."/>
            <person name="Choi T."/>
            <person name="Kim D."/>
            <person name="Ryu S."/>
            <person name="Kim W."/>
        </authorList>
    </citation>
    <scope>NUCLEOTIDE SEQUENCE [LARGE SCALE GENOMIC DNA]</scope>
    <source>
        <tissue evidence="1">Muscle</tissue>
    </source>
</reference>
<organism evidence="1 2">
    <name type="scientific">Portunus trituberculatus</name>
    <name type="common">Swimming crab</name>
    <name type="synonym">Neptunus trituberculatus</name>
    <dbReference type="NCBI Taxonomy" id="210409"/>
    <lineage>
        <taxon>Eukaryota</taxon>
        <taxon>Metazoa</taxon>
        <taxon>Ecdysozoa</taxon>
        <taxon>Arthropoda</taxon>
        <taxon>Crustacea</taxon>
        <taxon>Multicrustacea</taxon>
        <taxon>Malacostraca</taxon>
        <taxon>Eumalacostraca</taxon>
        <taxon>Eucarida</taxon>
        <taxon>Decapoda</taxon>
        <taxon>Pleocyemata</taxon>
        <taxon>Brachyura</taxon>
        <taxon>Eubrachyura</taxon>
        <taxon>Portunoidea</taxon>
        <taxon>Portunidae</taxon>
        <taxon>Portuninae</taxon>
        <taxon>Portunus</taxon>
    </lineage>
</organism>
<dbReference type="AlphaFoldDB" id="A0A5B7K167"/>
<evidence type="ECO:0000313" key="1">
    <source>
        <dbReference type="EMBL" id="MPD04102.1"/>
    </source>
</evidence>
<evidence type="ECO:0000313" key="2">
    <source>
        <dbReference type="Proteomes" id="UP000324222"/>
    </source>
</evidence>
<protein>
    <submittedName>
        <fullName evidence="1">Uncharacterized protein</fullName>
    </submittedName>
</protein>
<proteinExistence type="predicted"/>
<dbReference type="EMBL" id="VSRR010139418">
    <property type="protein sequence ID" value="MPD04102.1"/>
    <property type="molecule type" value="Genomic_DNA"/>
</dbReference>
<dbReference type="Proteomes" id="UP000324222">
    <property type="component" value="Unassembled WGS sequence"/>
</dbReference>
<name>A0A5B7K167_PORTR</name>
<gene>
    <name evidence="1" type="ORF">E2C01_099772</name>
</gene>
<comment type="caution">
    <text evidence="1">The sequence shown here is derived from an EMBL/GenBank/DDBJ whole genome shotgun (WGS) entry which is preliminary data.</text>
</comment>
<keyword evidence="2" id="KW-1185">Reference proteome</keyword>
<sequence>MKDGGSILIRSLYLHLAATSLTPAPRALESRAMQHSRPRATGDDVVQRLSGSPAHAMLATGCGTLAYIA</sequence>
<accession>A0A5B7K167</accession>